<name>A0A261SLZ9_9BORD</name>
<accession>A0A261SLZ9</accession>
<dbReference type="RefSeq" id="WP_094851430.1">
    <property type="nucleotide sequence ID" value="NZ_NEVM01000001.1"/>
</dbReference>
<sequence length="287" mass="31365">MAATYPLLSPGYDVLESDRLRRAGDRAGYYTYLEAHGSIYAPLAKGVVRQDTPSGAVAIAYCREFARRHGVTVGEDTLVQINMGLINHDCDARMAAFRDTGVNRELTMSAIRAYHAQVFREVIGTQPETWTAEVPLQCGGARADDVWLHMLTGSFIDVAVNTCLEVIGLLPGRLKVDAYACMAAGQLLVPSMFTAGHGFFGNETRLGMRVEGLGSLTPLQRRVVDYLDILTCSGPIPSMAVMSAGSRRLDEWLRTEADAFGRTGFGRAYLRGMELQLQSPYGFSPMP</sequence>
<dbReference type="OrthoDB" id="8677295at2"/>
<gene>
    <name evidence="1" type="ORF">CAL29_02575</name>
</gene>
<keyword evidence="2" id="KW-1185">Reference proteome</keyword>
<dbReference type="EMBL" id="NEVM01000001">
    <property type="protein sequence ID" value="OZI37323.1"/>
    <property type="molecule type" value="Genomic_DNA"/>
</dbReference>
<evidence type="ECO:0000313" key="2">
    <source>
        <dbReference type="Proteomes" id="UP000216020"/>
    </source>
</evidence>
<proteinExistence type="predicted"/>
<organism evidence="1 2">
    <name type="scientific">Bordetella genomosp. 10</name>
    <dbReference type="NCBI Taxonomy" id="1416804"/>
    <lineage>
        <taxon>Bacteria</taxon>
        <taxon>Pseudomonadati</taxon>
        <taxon>Pseudomonadota</taxon>
        <taxon>Betaproteobacteria</taxon>
        <taxon>Burkholderiales</taxon>
        <taxon>Alcaligenaceae</taxon>
        <taxon>Bordetella</taxon>
    </lineage>
</organism>
<protein>
    <submittedName>
        <fullName evidence="1">Uncharacterized protein</fullName>
    </submittedName>
</protein>
<dbReference type="AlphaFoldDB" id="A0A261SLZ9"/>
<dbReference type="Proteomes" id="UP000216020">
    <property type="component" value="Unassembled WGS sequence"/>
</dbReference>
<evidence type="ECO:0000313" key="1">
    <source>
        <dbReference type="EMBL" id="OZI37323.1"/>
    </source>
</evidence>
<comment type="caution">
    <text evidence="1">The sequence shown here is derived from an EMBL/GenBank/DDBJ whole genome shotgun (WGS) entry which is preliminary data.</text>
</comment>
<reference evidence="2" key="1">
    <citation type="submission" date="2017-05" db="EMBL/GenBank/DDBJ databases">
        <title>Complete and WGS of Bordetella genogroups.</title>
        <authorList>
            <person name="Spilker T."/>
            <person name="Lipuma J."/>
        </authorList>
    </citation>
    <scope>NUCLEOTIDE SEQUENCE [LARGE SCALE GENOMIC DNA]</scope>
    <source>
        <strain evidence="2">AU16122</strain>
    </source>
</reference>